<keyword evidence="4" id="KW-1185">Reference proteome</keyword>
<dbReference type="Proteomes" id="UP000226192">
    <property type="component" value="Unassembled WGS sequence"/>
</dbReference>
<feature type="compositionally biased region" description="Low complexity" evidence="1">
    <location>
        <begin position="337"/>
        <end position="350"/>
    </location>
</feature>
<gene>
    <name evidence="3" type="ORF">CDD81_3146</name>
</gene>
<protein>
    <submittedName>
        <fullName evidence="3">Uncharacterized protein</fullName>
    </submittedName>
</protein>
<feature type="transmembrane region" description="Helical" evidence="2">
    <location>
        <begin position="159"/>
        <end position="179"/>
    </location>
</feature>
<accession>A0A2C5XVN7</accession>
<keyword evidence="2" id="KW-0812">Transmembrane</keyword>
<keyword evidence="2" id="KW-0472">Membrane</keyword>
<feature type="compositionally biased region" description="Basic and acidic residues" evidence="1">
    <location>
        <begin position="37"/>
        <end position="47"/>
    </location>
</feature>
<evidence type="ECO:0000256" key="1">
    <source>
        <dbReference type="SAM" id="MobiDB-lite"/>
    </source>
</evidence>
<feature type="transmembrane region" description="Helical" evidence="2">
    <location>
        <begin position="191"/>
        <end position="214"/>
    </location>
</feature>
<feature type="compositionally biased region" description="Basic and acidic residues" evidence="1">
    <location>
        <begin position="127"/>
        <end position="136"/>
    </location>
</feature>
<feature type="compositionally biased region" description="Polar residues" evidence="1">
    <location>
        <begin position="357"/>
        <end position="369"/>
    </location>
</feature>
<proteinExistence type="predicted"/>
<evidence type="ECO:0000256" key="2">
    <source>
        <dbReference type="SAM" id="Phobius"/>
    </source>
</evidence>
<feature type="region of interest" description="Disordered" evidence="1">
    <location>
        <begin position="296"/>
        <end position="369"/>
    </location>
</feature>
<feature type="region of interest" description="Disordered" evidence="1">
    <location>
        <begin position="1"/>
        <end position="95"/>
    </location>
</feature>
<feature type="compositionally biased region" description="Polar residues" evidence="1">
    <location>
        <begin position="1"/>
        <end position="10"/>
    </location>
</feature>
<dbReference type="EMBL" id="NJET01000201">
    <property type="protein sequence ID" value="PHH59506.1"/>
    <property type="molecule type" value="Genomic_DNA"/>
</dbReference>
<evidence type="ECO:0000313" key="3">
    <source>
        <dbReference type="EMBL" id="PHH59506.1"/>
    </source>
</evidence>
<evidence type="ECO:0000313" key="4">
    <source>
        <dbReference type="Proteomes" id="UP000226192"/>
    </source>
</evidence>
<comment type="caution">
    <text evidence="3">The sequence shown here is derived from an EMBL/GenBank/DDBJ whole genome shotgun (WGS) entry which is preliminary data.</text>
</comment>
<organism evidence="3 4">
    <name type="scientific">Ophiocordyceps australis</name>
    <dbReference type="NCBI Taxonomy" id="1399860"/>
    <lineage>
        <taxon>Eukaryota</taxon>
        <taxon>Fungi</taxon>
        <taxon>Dikarya</taxon>
        <taxon>Ascomycota</taxon>
        <taxon>Pezizomycotina</taxon>
        <taxon>Sordariomycetes</taxon>
        <taxon>Hypocreomycetidae</taxon>
        <taxon>Hypocreales</taxon>
        <taxon>Ophiocordycipitaceae</taxon>
        <taxon>Ophiocordyceps</taxon>
    </lineage>
</organism>
<dbReference type="OrthoDB" id="5417811at2759"/>
<feature type="region of interest" description="Disordered" evidence="1">
    <location>
        <begin position="109"/>
        <end position="136"/>
    </location>
</feature>
<sequence length="369" mass="40827">MYVEEPSSSLRLIRDRLPRPGSLSQWLSRRNQSDGPKTPDSDPERALMRTSTNYGERSFPLVSASPYATWPTQSSPMPQLPEPAAASNTDASPLEPRPQRFATFDDMELAQRSQQASRDAHATSGIDTRHPEPTGRDAHQRRFLCCLPRIKSKQVRSQAMICLASGTFFLTLLAVYLGLSLSNNIHQGELNIMIVLVILTVAAFFAYSAVRLFLITFHPEREEQRVLRHRQRAATGNTFNSNLLGPFGGYVVPAKPIPVLLARDEEADGREGTTAKTRPPAYGLWRESVRVDPNRLFWQRNGAPTRAEERSGPRPPSYASEDGVSYVVEARPRSMAPPSSGSVSHVPSSSRNAVGRSRQQSEYGSTAGV</sequence>
<name>A0A2C5XVN7_9HYPO</name>
<feature type="compositionally biased region" description="Polar residues" evidence="1">
    <location>
        <begin position="22"/>
        <end position="35"/>
    </location>
</feature>
<keyword evidence="2" id="KW-1133">Transmembrane helix</keyword>
<reference evidence="3 4" key="1">
    <citation type="submission" date="2017-06" db="EMBL/GenBank/DDBJ databases">
        <title>Ant-infecting Ophiocordyceps genomes reveal a high diversity of potential behavioral manipulation genes and a possible major role for enterotoxins.</title>
        <authorList>
            <person name="De Bekker C."/>
            <person name="Evans H.C."/>
            <person name="Brachmann A."/>
            <person name="Hughes D.P."/>
        </authorList>
    </citation>
    <scope>NUCLEOTIDE SEQUENCE [LARGE SCALE GENOMIC DNA]</scope>
    <source>
        <strain evidence="3 4">Map64</strain>
    </source>
</reference>
<dbReference type="AlphaFoldDB" id="A0A2C5XVN7"/>